<dbReference type="PANTHER" id="PTHR20842:SF0">
    <property type="entry name" value="ALPHA-ASPARTYL DIPEPTIDASE"/>
    <property type="match status" value="1"/>
</dbReference>
<protein>
    <recommendedName>
        <fullName evidence="9">dipeptidase E</fullName>
        <ecNumber evidence="9">3.4.13.21</ecNumber>
    </recommendedName>
    <alternativeName>
        <fullName evidence="10">Asp-specific dipeptidase</fullName>
    </alternativeName>
</protein>
<comment type="catalytic activity">
    <reaction evidence="8">
        <text>Dipeptidase E catalyzes the hydrolysis of dipeptides Asp-|-Xaa. It does not act on peptides with N-terminal Glu, Asn or Gln, nor does it cleave isoaspartyl peptides.</text>
        <dbReference type="EC" id="3.4.13.21"/>
    </reaction>
</comment>
<dbReference type="Gene3D" id="3.40.50.880">
    <property type="match status" value="1"/>
</dbReference>
<dbReference type="GO" id="GO:0008236">
    <property type="term" value="F:serine-type peptidase activity"/>
    <property type="evidence" value="ECO:0007669"/>
    <property type="project" value="UniProtKB-KW"/>
</dbReference>
<dbReference type="EC" id="3.4.13.21" evidence="9"/>
<evidence type="ECO:0000256" key="3">
    <source>
        <dbReference type="ARBA" id="ARBA00022490"/>
    </source>
</evidence>
<dbReference type="Pfam" id="PF03575">
    <property type="entry name" value="Peptidase_S51"/>
    <property type="match status" value="1"/>
</dbReference>
<dbReference type="CDD" id="cd03146">
    <property type="entry name" value="GAT1_Peptidase_E"/>
    <property type="match status" value="1"/>
</dbReference>
<dbReference type="AlphaFoldDB" id="A0A1M7J2Q8"/>
<dbReference type="FunFam" id="3.40.50.880:FF:000007">
    <property type="entry name" value="Peptidase E"/>
    <property type="match status" value="1"/>
</dbReference>
<dbReference type="EMBL" id="FRBT01000006">
    <property type="protein sequence ID" value="SHM47370.1"/>
    <property type="molecule type" value="Genomic_DNA"/>
</dbReference>
<reference evidence="12" key="1">
    <citation type="submission" date="2016-11" db="EMBL/GenBank/DDBJ databases">
        <authorList>
            <person name="Varghese N."/>
            <person name="Submissions S."/>
        </authorList>
    </citation>
    <scope>NUCLEOTIDE SEQUENCE [LARGE SCALE GENOMIC DNA]</scope>
    <source>
        <strain evidence="12">DSM 24724</strain>
    </source>
</reference>
<dbReference type="SUPFAM" id="SSF52317">
    <property type="entry name" value="Class I glutamine amidotransferase-like"/>
    <property type="match status" value="1"/>
</dbReference>
<keyword evidence="3" id="KW-0963">Cytoplasm</keyword>
<accession>A0A1M7J2Q8</accession>
<evidence type="ECO:0000256" key="1">
    <source>
        <dbReference type="ARBA" id="ARBA00004496"/>
    </source>
</evidence>
<dbReference type="InterPro" id="IPR029062">
    <property type="entry name" value="Class_I_gatase-like"/>
</dbReference>
<evidence type="ECO:0000256" key="5">
    <source>
        <dbReference type="ARBA" id="ARBA00022801"/>
    </source>
</evidence>
<keyword evidence="4" id="KW-0645">Protease</keyword>
<name>A0A1M7J2Q8_9FLAO</name>
<keyword evidence="7" id="KW-0224">Dipeptidase</keyword>
<evidence type="ECO:0000256" key="6">
    <source>
        <dbReference type="ARBA" id="ARBA00022825"/>
    </source>
</evidence>
<comment type="similarity">
    <text evidence="2">Belongs to the peptidase S51 family.</text>
</comment>
<evidence type="ECO:0000256" key="4">
    <source>
        <dbReference type="ARBA" id="ARBA00022670"/>
    </source>
</evidence>
<dbReference type="STRING" id="946677.SAMN05444484_106154"/>
<evidence type="ECO:0000256" key="8">
    <source>
        <dbReference type="ARBA" id="ARBA00050239"/>
    </source>
</evidence>
<keyword evidence="6" id="KW-0720">Serine protease</keyword>
<gene>
    <name evidence="11" type="ORF">SAMN05444484_106154</name>
</gene>
<proteinExistence type="inferred from homology"/>
<evidence type="ECO:0000256" key="9">
    <source>
        <dbReference type="ARBA" id="ARBA00066675"/>
    </source>
</evidence>
<keyword evidence="12" id="KW-1185">Reference proteome</keyword>
<dbReference type="GO" id="GO:0016805">
    <property type="term" value="F:dipeptidase activity"/>
    <property type="evidence" value="ECO:0007669"/>
    <property type="project" value="UniProtKB-KW"/>
</dbReference>
<comment type="subcellular location">
    <subcellularLocation>
        <location evidence="1">Cytoplasm</location>
    </subcellularLocation>
</comment>
<dbReference type="InterPro" id="IPR005320">
    <property type="entry name" value="Peptidase_S51"/>
</dbReference>
<dbReference type="NCBIfam" id="NF003642">
    <property type="entry name" value="PRK05282.1"/>
    <property type="match status" value="1"/>
</dbReference>
<sequence length="251" mass="28025">MRVFNIFSMNNLSLIFMKSIIIASTSTLHEGSYLEYLLPTLQSHFKNCKSILFIPFARPGGISHDEYTKKVSDAFSSIHISVKGIHEFENPKNAIKNAEGIFTGGGNTFLLVTQLYKHNIMQLLSETVKNGTPYLGTSAGSNICGLSMQTTNDMPIIYPPSFQTLGLIPFNLNPHYLDPDLQSKHMGETRETRIKEFHAFNAIPVLGLREGSWLEVKGDTITLKGNLSARLFLQNENPVELETESDLSNLK</sequence>
<evidence type="ECO:0000313" key="12">
    <source>
        <dbReference type="Proteomes" id="UP000184028"/>
    </source>
</evidence>
<evidence type="ECO:0000256" key="2">
    <source>
        <dbReference type="ARBA" id="ARBA00006534"/>
    </source>
</evidence>
<dbReference type="PANTHER" id="PTHR20842">
    <property type="entry name" value="PROTEASE S51 ALPHA-ASPARTYL DIPEPTIDASE"/>
    <property type="match status" value="1"/>
</dbReference>
<organism evidence="11 12">
    <name type="scientific">Flavobacterium chilense</name>
    <dbReference type="NCBI Taxonomy" id="946677"/>
    <lineage>
        <taxon>Bacteria</taxon>
        <taxon>Pseudomonadati</taxon>
        <taxon>Bacteroidota</taxon>
        <taxon>Flavobacteriia</taxon>
        <taxon>Flavobacteriales</taxon>
        <taxon>Flavobacteriaceae</taxon>
        <taxon>Flavobacterium</taxon>
    </lineage>
</organism>
<dbReference type="Proteomes" id="UP000184028">
    <property type="component" value="Unassembled WGS sequence"/>
</dbReference>
<evidence type="ECO:0000256" key="10">
    <source>
        <dbReference type="ARBA" id="ARBA00075877"/>
    </source>
</evidence>
<keyword evidence="5" id="KW-0378">Hydrolase</keyword>
<dbReference type="GO" id="GO:0005737">
    <property type="term" value="C:cytoplasm"/>
    <property type="evidence" value="ECO:0007669"/>
    <property type="project" value="UniProtKB-SubCell"/>
</dbReference>
<evidence type="ECO:0000313" key="11">
    <source>
        <dbReference type="EMBL" id="SHM47370.1"/>
    </source>
</evidence>
<dbReference type="GO" id="GO:0006508">
    <property type="term" value="P:proteolysis"/>
    <property type="evidence" value="ECO:0007669"/>
    <property type="project" value="UniProtKB-KW"/>
</dbReference>
<evidence type="ECO:0000256" key="7">
    <source>
        <dbReference type="ARBA" id="ARBA00022997"/>
    </source>
</evidence>